<dbReference type="EMBL" id="UFQT01002006">
    <property type="protein sequence ID" value="SSX32389.1"/>
    <property type="molecule type" value="Genomic_DNA"/>
</dbReference>
<gene>
    <name evidence="4" type="primary">CSON004913</name>
</gene>
<dbReference type="PANTHER" id="PTHR46588">
    <property type="entry name" value="SERINE/THREONINE/TYROSINE-INTERACTING PROTEIN"/>
    <property type="match status" value="1"/>
</dbReference>
<organism evidence="4">
    <name type="scientific">Culicoides sonorensis</name>
    <name type="common">Biting midge</name>
    <dbReference type="NCBI Taxonomy" id="179676"/>
    <lineage>
        <taxon>Eukaryota</taxon>
        <taxon>Metazoa</taxon>
        <taxon>Ecdysozoa</taxon>
        <taxon>Arthropoda</taxon>
        <taxon>Hexapoda</taxon>
        <taxon>Insecta</taxon>
        <taxon>Pterygota</taxon>
        <taxon>Neoptera</taxon>
        <taxon>Endopterygota</taxon>
        <taxon>Diptera</taxon>
        <taxon>Nematocera</taxon>
        <taxon>Chironomoidea</taxon>
        <taxon>Ceratopogonidae</taxon>
        <taxon>Ceratopogoninae</taxon>
        <taxon>Culicoides</taxon>
        <taxon>Monoculicoides</taxon>
    </lineage>
</organism>
<dbReference type="InterPro" id="IPR052449">
    <property type="entry name" value="STYX-Interacting_Phosphatase"/>
</dbReference>
<dbReference type="AlphaFoldDB" id="A0A336MTH2"/>
<dbReference type="GO" id="GO:0005737">
    <property type="term" value="C:cytoplasm"/>
    <property type="evidence" value="ECO:0007669"/>
    <property type="project" value="TreeGrafter"/>
</dbReference>
<sequence>MLTEKCFHVISRITPKQDNTETCSCGDNLQHIPFYSIMNNVYLCNGNIATEILRYHKFTHLINIDREYFLHNEQLTQIRERIQGNEAEPMIDVHDPAVEFETLDLNFGHPYSMTVLPNLYRAVKFLEKALENSGRVLIGDTIGSEKAATILIAFIMYKFRLKFVESYQIIRRVCTIPLVLETFLIAQLMEYEPILETQRRTLLGSSCSSEIRSSRLKRKKNILLDQLRLSSNTTSTESFNNYNNNNINDTADNPHQKPNNLDKIEINYHASFWTDFNSSPIEDNNNHVNSQTVVADQQKMET</sequence>
<protein>
    <submittedName>
        <fullName evidence="4">CSON004913 protein</fullName>
    </submittedName>
</protein>
<dbReference type="GO" id="GO:0005654">
    <property type="term" value="C:nucleoplasm"/>
    <property type="evidence" value="ECO:0007669"/>
    <property type="project" value="TreeGrafter"/>
</dbReference>
<reference evidence="3" key="1">
    <citation type="submission" date="2018-04" db="EMBL/GenBank/DDBJ databases">
        <authorList>
            <person name="Go L.Y."/>
            <person name="Mitchell J.A."/>
        </authorList>
    </citation>
    <scope>NUCLEOTIDE SEQUENCE</scope>
    <source>
        <tissue evidence="3">Whole organism</tissue>
    </source>
</reference>
<evidence type="ECO:0000313" key="3">
    <source>
        <dbReference type="EMBL" id="SSX12947.1"/>
    </source>
</evidence>
<feature type="domain" description="Dual specificity phosphatase catalytic" evidence="2">
    <location>
        <begin position="42"/>
        <end position="192"/>
    </location>
</feature>
<evidence type="ECO:0000313" key="4">
    <source>
        <dbReference type="EMBL" id="SSX32389.1"/>
    </source>
</evidence>
<dbReference type="PANTHER" id="PTHR46588:SF1">
    <property type="entry name" value="SERINE_THREONINE_TYROSINE-INTERACTING PROTEIN"/>
    <property type="match status" value="1"/>
</dbReference>
<dbReference type="GO" id="GO:0062026">
    <property type="term" value="P:negative regulation of SCF-dependent proteasomal ubiquitin-dependent catabolic process"/>
    <property type="evidence" value="ECO:0007669"/>
    <property type="project" value="TreeGrafter"/>
</dbReference>
<dbReference type="InterPro" id="IPR029021">
    <property type="entry name" value="Prot-tyrosine_phosphatase-like"/>
</dbReference>
<dbReference type="InterPro" id="IPR000340">
    <property type="entry name" value="Dual-sp_phosphatase_cat-dom"/>
</dbReference>
<accession>A0A336MTH2</accession>
<reference evidence="4" key="2">
    <citation type="submission" date="2018-07" db="EMBL/GenBank/DDBJ databases">
        <authorList>
            <person name="Quirk P.G."/>
            <person name="Krulwich T.A."/>
        </authorList>
    </citation>
    <scope>NUCLEOTIDE SEQUENCE</scope>
</reference>
<dbReference type="GO" id="GO:0070372">
    <property type="term" value="P:regulation of ERK1 and ERK2 cascade"/>
    <property type="evidence" value="ECO:0007669"/>
    <property type="project" value="TreeGrafter"/>
</dbReference>
<feature type="region of interest" description="Disordered" evidence="1">
    <location>
        <begin position="283"/>
        <end position="302"/>
    </location>
</feature>
<evidence type="ECO:0000259" key="2">
    <source>
        <dbReference type="Pfam" id="PF00782"/>
    </source>
</evidence>
<dbReference type="EMBL" id="UFQS01002006">
    <property type="protein sequence ID" value="SSX12947.1"/>
    <property type="molecule type" value="Genomic_DNA"/>
</dbReference>
<dbReference type="SUPFAM" id="SSF52799">
    <property type="entry name" value="(Phosphotyrosine protein) phosphatases II"/>
    <property type="match status" value="1"/>
</dbReference>
<dbReference type="Gene3D" id="3.90.190.10">
    <property type="entry name" value="Protein tyrosine phosphatase superfamily"/>
    <property type="match status" value="1"/>
</dbReference>
<dbReference type="VEuPathDB" id="VectorBase:CSON004913"/>
<evidence type="ECO:0000256" key="1">
    <source>
        <dbReference type="SAM" id="MobiDB-lite"/>
    </source>
</evidence>
<name>A0A336MTH2_CULSO</name>
<dbReference type="CDD" id="cd14498">
    <property type="entry name" value="DSP"/>
    <property type="match status" value="1"/>
</dbReference>
<proteinExistence type="predicted"/>
<dbReference type="Pfam" id="PF00782">
    <property type="entry name" value="DSPc"/>
    <property type="match status" value="1"/>
</dbReference>
<dbReference type="GO" id="GO:1990444">
    <property type="term" value="F:F-box domain binding"/>
    <property type="evidence" value="ECO:0007669"/>
    <property type="project" value="TreeGrafter"/>
</dbReference>
<feature type="compositionally biased region" description="Polar residues" evidence="1">
    <location>
        <begin position="283"/>
        <end position="295"/>
    </location>
</feature>